<protein>
    <submittedName>
        <fullName evidence="2">ADP-ribosylglycohydrolase</fullName>
    </submittedName>
</protein>
<dbReference type="Pfam" id="PF03747">
    <property type="entry name" value="ADP_ribosyl_GH"/>
    <property type="match status" value="1"/>
</dbReference>
<gene>
    <name evidence="2" type="ORF">SAMN02745166_01145</name>
</gene>
<organism evidence="2 3">
    <name type="scientific">Prosthecobacter debontii</name>
    <dbReference type="NCBI Taxonomy" id="48467"/>
    <lineage>
        <taxon>Bacteria</taxon>
        <taxon>Pseudomonadati</taxon>
        <taxon>Verrucomicrobiota</taxon>
        <taxon>Verrucomicrobiia</taxon>
        <taxon>Verrucomicrobiales</taxon>
        <taxon>Verrucomicrobiaceae</taxon>
        <taxon>Prosthecobacter</taxon>
    </lineage>
</organism>
<reference evidence="3" key="1">
    <citation type="submission" date="2017-02" db="EMBL/GenBank/DDBJ databases">
        <authorList>
            <person name="Varghese N."/>
            <person name="Submissions S."/>
        </authorList>
    </citation>
    <scope>NUCLEOTIDE SEQUENCE [LARGE SCALE GENOMIC DNA]</scope>
    <source>
        <strain evidence="3">ATCC 700200</strain>
    </source>
</reference>
<feature type="binding site" evidence="1">
    <location>
        <position position="261"/>
    </location>
    <ligand>
        <name>Mg(2+)</name>
        <dbReference type="ChEBI" id="CHEBI:18420"/>
        <label>1</label>
    </ligand>
</feature>
<feature type="binding site" evidence="1">
    <location>
        <position position="263"/>
    </location>
    <ligand>
        <name>Mg(2+)</name>
        <dbReference type="ChEBI" id="CHEBI:18420"/>
        <label>1</label>
    </ligand>
</feature>
<feature type="binding site" evidence="1">
    <location>
        <position position="56"/>
    </location>
    <ligand>
        <name>Mg(2+)</name>
        <dbReference type="ChEBI" id="CHEBI:18420"/>
        <label>1</label>
    </ligand>
</feature>
<evidence type="ECO:0000256" key="1">
    <source>
        <dbReference type="PIRSR" id="PIRSR605502-1"/>
    </source>
</evidence>
<sequence length="349" mass="38160">MKAGHHRILGCLLGTAVGDALALPMEGMSRNRVRRFMGQRELRHRLFFGRGMFSDDTEHTLMVAIAWLQNPEDPAAFQRSFAWSLRWWLAALPAGVGMATARAVIKLWLGFSPSHSGVRSAGNGAAMRSAILGALLTDRPEQRRHFVLASCRLTHTDPRAEEAALLVAEAAALAVQSVDSKTVLENLRPLVSSEDMHMRFGKLEEALQAGLSVLEYAAAIGCDQEVSGFAPNTVAVALYAWLKHRGDFAQMITQVIRCGGDTDTVAAIAGGISGSEVGESGIPDQWLKNLRDCPRSVGYIRAVAKALSQRWGGGLVEKPQLYWPLVLPRNMVFLLIVVAHGFRRLFLPR</sequence>
<dbReference type="InterPro" id="IPR050792">
    <property type="entry name" value="ADP-ribosylglycohydrolase"/>
</dbReference>
<dbReference type="SUPFAM" id="SSF101478">
    <property type="entry name" value="ADP-ribosylglycohydrolase"/>
    <property type="match status" value="1"/>
</dbReference>
<dbReference type="PANTHER" id="PTHR16222:SF12">
    <property type="entry name" value="ADP-RIBOSYLGLYCOHYDROLASE-RELATED"/>
    <property type="match status" value="1"/>
</dbReference>
<comment type="cofactor">
    <cofactor evidence="1">
        <name>Mg(2+)</name>
        <dbReference type="ChEBI" id="CHEBI:18420"/>
    </cofactor>
    <text evidence="1">Binds 2 magnesium ions per subunit.</text>
</comment>
<dbReference type="AlphaFoldDB" id="A0A1T4X7K8"/>
<evidence type="ECO:0000313" key="2">
    <source>
        <dbReference type="EMBL" id="SKA85429.1"/>
    </source>
</evidence>
<dbReference type="InterPro" id="IPR036705">
    <property type="entry name" value="Ribosyl_crysJ1_sf"/>
</dbReference>
<dbReference type="GO" id="GO:0016787">
    <property type="term" value="F:hydrolase activity"/>
    <property type="evidence" value="ECO:0007669"/>
    <property type="project" value="UniProtKB-KW"/>
</dbReference>
<name>A0A1T4X7K8_9BACT</name>
<dbReference type="STRING" id="48467.SAMN02745166_01145"/>
<evidence type="ECO:0000313" key="3">
    <source>
        <dbReference type="Proteomes" id="UP000190774"/>
    </source>
</evidence>
<feature type="binding site" evidence="1">
    <location>
        <position position="264"/>
    </location>
    <ligand>
        <name>Mg(2+)</name>
        <dbReference type="ChEBI" id="CHEBI:18420"/>
        <label>1</label>
    </ligand>
</feature>
<feature type="binding site" evidence="1">
    <location>
        <position position="54"/>
    </location>
    <ligand>
        <name>Mg(2+)</name>
        <dbReference type="ChEBI" id="CHEBI:18420"/>
        <label>1</label>
    </ligand>
</feature>
<dbReference type="RefSeq" id="WP_078812352.1">
    <property type="nucleotide sequence ID" value="NZ_FUYE01000003.1"/>
</dbReference>
<proteinExistence type="predicted"/>
<dbReference type="PANTHER" id="PTHR16222">
    <property type="entry name" value="ADP-RIBOSYLGLYCOHYDROLASE"/>
    <property type="match status" value="1"/>
</dbReference>
<keyword evidence="3" id="KW-1185">Reference proteome</keyword>
<dbReference type="OrthoDB" id="9798107at2"/>
<keyword evidence="1" id="KW-0460">Magnesium</keyword>
<feature type="binding site" evidence="1">
    <location>
        <position position="55"/>
    </location>
    <ligand>
        <name>Mg(2+)</name>
        <dbReference type="ChEBI" id="CHEBI:18420"/>
        <label>1</label>
    </ligand>
</feature>
<keyword evidence="2" id="KW-0378">Hydrolase</keyword>
<dbReference type="GO" id="GO:0046872">
    <property type="term" value="F:metal ion binding"/>
    <property type="evidence" value="ECO:0007669"/>
    <property type="project" value="UniProtKB-KW"/>
</dbReference>
<keyword evidence="1" id="KW-0479">Metal-binding</keyword>
<dbReference type="Proteomes" id="UP000190774">
    <property type="component" value="Unassembled WGS sequence"/>
</dbReference>
<dbReference type="Gene3D" id="1.10.4080.10">
    <property type="entry name" value="ADP-ribosylation/Crystallin J1"/>
    <property type="match status" value="1"/>
</dbReference>
<dbReference type="EMBL" id="FUYE01000003">
    <property type="protein sequence ID" value="SKA85429.1"/>
    <property type="molecule type" value="Genomic_DNA"/>
</dbReference>
<dbReference type="InterPro" id="IPR005502">
    <property type="entry name" value="Ribosyl_crysJ1"/>
</dbReference>
<accession>A0A1T4X7K8</accession>